<gene>
    <name evidence="1" type="primary">thiS</name>
    <name evidence="1" type="ORF">ACFOUT_12775</name>
</gene>
<dbReference type="NCBIfam" id="TIGR01683">
    <property type="entry name" value="thiS"/>
    <property type="match status" value="1"/>
</dbReference>
<sequence>MITITMNLQKLEVPENTSLQQVLENSRTPSSGIAVAINEQIIPKSEWSSQLLKNNDQLLVIQAVQGG</sequence>
<accession>A0ABV8JVD4</accession>
<evidence type="ECO:0000313" key="2">
    <source>
        <dbReference type="Proteomes" id="UP001595814"/>
    </source>
</evidence>
<dbReference type="CDD" id="cd00565">
    <property type="entry name" value="Ubl_ThiS"/>
    <property type="match status" value="1"/>
</dbReference>
<dbReference type="Proteomes" id="UP001595814">
    <property type="component" value="Unassembled WGS sequence"/>
</dbReference>
<reference evidence="2" key="1">
    <citation type="journal article" date="2019" name="Int. J. Syst. Evol. Microbiol.">
        <title>The Global Catalogue of Microorganisms (GCM) 10K type strain sequencing project: providing services to taxonomists for standard genome sequencing and annotation.</title>
        <authorList>
            <consortium name="The Broad Institute Genomics Platform"/>
            <consortium name="The Broad Institute Genome Sequencing Center for Infectious Disease"/>
            <person name="Wu L."/>
            <person name="Ma J."/>
        </authorList>
    </citation>
    <scope>NUCLEOTIDE SEQUENCE [LARGE SCALE GENOMIC DNA]</scope>
    <source>
        <strain evidence="2">CECT 7477</strain>
    </source>
</reference>
<dbReference type="RefSeq" id="WP_225621147.1">
    <property type="nucleotide sequence ID" value="NZ_JACYFJ010000002.1"/>
</dbReference>
<dbReference type="InterPro" id="IPR010035">
    <property type="entry name" value="Thi_S"/>
</dbReference>
<dbReference type="Gene3D" id="3.10.20.30">
    <property type="match status" value="1"/>
</dbReference>
<evidence type="ECO:0000313" key="1">
    <source>
        <dbReference type="EMBL" id="MFC4096754.1"/>
    </source>
</evidence>
<organism evidence="1 2">
    <name type="scientific">Euzebyella saccharophila</name>
    <dbReference type="NCBI Taxonomy" id="679664"/>
    <lineage>
        <taxon>Bacteria</taxon>
        <taxon>Pseudomonadati</taxon>
        <taxon>Bacteroidota</taxon>
        <taxon>Flavobacteriia</taxon>
        <taxon>Flavobacteriales</taxon>
        <taxon>Flavobacteriaceae</taxon>
        <taxon>Euzebyella</taxon>
    </lineage>
</organism>
<dbReference type="PANTHER" id="PTHR34472:SF1">
    <property type="entry name" value="SULFUR CARRIER PROTEIN THIS"/>
    <property type="match status" value="1"/>
</dbReference>
<comment type="caution">
    <text evidence="1">The sequence shown here is derived from an EMBL/GenBank/DDBJ whole genome shotgun (WGS) entry which is preliminary data.</text>
</comment>
<dbReference type="PANTHER" id="PTHR34472">
    <property type="entry name" value="SULFUR CARRIER PROTEIN THIS"/>
    <property type="match status" value="1"/>
</dbReference>
<dbReference type="InterPro" id="IPR012675">
    <property type="entry name" value="Beta-grasp_dom_sf"/>
</dbReference>
<protein>
    <submittedName>
        <fullName evidence="1">Sulfur carrier protein ThiS</fullName>
    </submittedName>
</protein>
<dbReference type="EMBL" id="JBHSAW010000010">
    <property type="protein sequence ID" value="MFC4096754.1"/>
    <property type="molecule type" value="Genomic_DNA"/>
</dbReference>
<keyword evidence="2" id="KW-1185">Reference proteome</keyword>
<dbReference type="Pfam" id="PF02597">
    <property type="entry name" value="ThiS"/>
    <property type="match status" value="1"/>
</dbReference>
<dbReference type="SUPFAM" id="SSF54285">
    <property type="entry name" value="MoaD/ThiS"/>
    <property type="match status" value="1"/>
</dbReference>
<name>A0ABV8JVD4_9FLAO</name>
<dbReference type="InterPro" id="IPR003749">
    <property type="entry name" value="ThiS/MoaD-like"/>
</dbReference>
<proteinExistence type="predicted"/>
<dbReference type="InterPro" id="IPR016155">
    <property type="entry name" value="Mopterin_synth/thiamin_S_b"/>
</dbReference>